<dbReference type="PROSITE" id="PS50995">
    <property type="entry name" value="HTH_MARR_2"/>
    <property type="match status" value="1"/>
</dbReference>
<accession>A0ABW5I8M7</accession>
<proteinExistence type="predicted"/>
<sequence length="154" mass="16710">MSDERVADERTARDVSLAVRRLLQAGRGMQAALARRLSLRVTDVQAIDQVVSSPEPLGPGELGNRLGITSASATVLVDRLAAAGHLARRADPADRRRVHLEATAHAREDVRTALTPLLAEIETITNRLDPEHVPVVLSFLDDVAAAMRAYDRHA</sequence>
<dbReference type="InterPro" id="IPR039422">
    <property type="entry name" value="MarR/SlyA-like"/>
</dbReference>
<dbReference type="SMART" id="SM00347">
    <property type="entry name" value="HTH_MARR"/>
    <property type="match status" value="1"/>
</dbReference>
<evidence type="ECO:0000313" key="3">
    <source>
        <dbReference type="Proteomes" id="UP001597542"/>
    </source>
</evidence>
<dbReference type="PANTHER" id="PTHR33164">
    <property type="entry name" value="TRANSCRIPTIONAL REGULATOR, MARR FAMILY"/>
    <property type="match status" value="1"/>
</dbReference>
<dbReference type="Gene3D" id="1.10.10.10">
    <property type="entry name" value="Winged helix-like DNA-binding domain superfamily/Winged helix DNA-binding domain"/>
    <property type="match status" value="1"/>
</dbReference>
<name>A0ABW5I8M7_9PSEU</name>
<dbReference type="Pfam" id="PF12802">
    <property type="entry name" value="MarR_2"/>
    <property type="match status" value="1"/>
</dbReference>
<dbReference type="InterPro" id="IPR036388">
    <property type="entry name" value="WH-like_DNA-bd_sf"/>
</dbReference>
<dbReference type="SUPFAM" id="SSF46785">
    <property type="entry name" value="Winged helix' DNA-binding domain"/>
    <property type="match status" value="1"/>
</dbReference>
<keyword evidence="3" id="KW-1185">Reference proteome</keyword>
<dbReference type="InterPro" id="IPR000835">
    <property type="entry name" value="HTH_MarR-typ"/>
</dbReference>
<evidence type="ECO:0000313" key="2">
    <source>
        <dbReference type="EMBL" id="MFD2485736.1"/>
    </source>
</evidence>
<feature type="domain" description="HTH marR-type" evidence="1">
    <location>
        <begin position="8"/>
        <end position="145"/>
    </location>
</feature>
<protein>
    <submittedName>
        <fullName evidence="2">MarR family transcriptional regulator</fullName>
    </submittedName>
</protein>
<dbReference type="InterPro" id="IPR036390">
    <property type="entry name" value="WH_DNA-bd_sf"/>
</dbReference>
<dbReference type="EMBL" id="JBHUKQ010000017">
    <property type="protein sequence ID" value="MFD2485736.1"/>
    <property type="molecule type" value="Genomic_DNA"/>
</dbReference>
<reference evidence="3" key="1">
    <citation type="journal article" date="2019" name="Int. J. Syst. Evol. Microbiol.">
        <title>The Global Catalogue of Microorganisms (GCM) 10K type strain sequencing project: providing services to taxonomists for standard genome sequencing and annotation.</title>
        <authorList>
            <consortium name="The Broad Institute Genomics Platform"/>
            <consortium name="The Broad Institute Genome Sequencing Center for Infectious Disease"/>
            <person name="Wu L."/>
            <person name="Ma J."/>
        </authorList>
    </citation>
    <scope>NUCLEOTIDE SEQUENCE [LARGE SCALE GENOMIC DNA]</scope>
    <source>
        <strain evidence="3">CGMCC 4.7638</strain>
    </source>
</reference>
<evidence type="ECO:0000259" key="1">
    <source>
        <dbReference type="PROSITE" id="PS50995"/>
    </source>
</evidence>
<comment type="caution">
    <text evidence="2">The sequence shown here is derived from an EMBL/GenBank/DDBJ whole genome shotgun (WGS) entry which is preliminary data.</text>
</comment>
<gene>
    <name evidence="2" type="ORF">ACFSUT_36055</name>
</gene>
<dbReference type="RefSeq" id="WP_344269366.1">
    <property type="nucleotide sequence ID" value="NZ_BAAAHV010000007.1"/>
</dbReference>
<dbReference type="Proteomes" id="UP001597542">
    <property type="component" value="Unassembled WGS sequence"/>
</dbReference>
<dbReference type="PANTHER" id="PTHR33164:SF106">
    <property type="entry name" value="TRANSCRIPTIONAL REGULATORY PROTEIN"/>
    <property type="match status" value="1"/>
</dbReference>
<organism evidence="2 3">
    <name type="scientific">Amycolatopsis albidoflavus</name>
    <dbReference type="NCBI Taxonomy" id="102226"/>
    <lineage>
        <taxon>Bacteria</taxon>
        <taxon>Bacillati</taxon>
        <taxon>Actinomycetota</taxon>
        <taxon>Actinomycetes</taxon>
        <taxon>Pseudonocardiales</taxon>
        <taxon>Pseudonocardiaceae</taxon>
        <taxon>Amycolatopsis</taxon>
    </lineage>
</organism>